<dbReference type="OrthoDB" id="10614362at2759"/>
<evidence type="ECO:0000313" key="2">
    <source>
        <dbReference type="Proteomes" id="UP000266861"/>
    </source>
</evidence>
<organism evidence="1 2">
    <name type="scientific">Diversispora epigaea</name>
    <dbReference type="NCBI Taxonomy" id="1348612"/>
    <lineage>
        <taxon>Eukaryota</taxon>
        <taxon>Fungi</taxon>
        <taxon>Fungi incertae sedis</taxon>
        <taxon>Mucoromycota</taxon>
        <taxon>Glomeromycotina</taxon>
        <taxon>Glomeromycetes</taxon>
        <taxon>Diversisporales</taxon>
        <taxon>Diversisporaceae</taxon>
        <taxon>Diversispora</taxon>
    </lineage>
</organism>
<dbReference type="Proteomes" id="UP000266861">
    <property type="component" value="Unassembled WGS sequence"/>
</dbReference>
<evidence type="ECO:0000313" key="1">
    <source>
        <dbReference type="EMBL" id="RHZ79601.1"/>
    </source>
</evidence>
<name>A0A397IUG9_9GLOM</name>
<protein>
    <submittedName>
        <fullName evidence="1">Uncharacterized protein</fullName>
    </submittedName>
</protein>
<keyword evidence="2" id="KW-1185">Reference proteome</keyword>
<dbReference type="AlphaFoldDB" id="A0A397IUG9"/>
<accession>A0A397IUG9</accession>
<comment type="caution">
    <text evidence="1">The sequence shown here is derived from an EMBL/GenBank/DDBJ whole genome shotgun (WGS) entry which is preliminary data.</text>
</comment>
<reference evidence="1 2" key="1">
    <citation type="submission" date="2018-08" db="EMBL/GenBank/DDBJ databases">
        <title>Genome and evolution of the arbuscular mycorrhizal fungus Diversispora epigaea (formerly Glomus versiforme) and its bacterial endosymbionts.</title>
        <authorList>
            <person name="Sun X."/>
            <person name="Fei Z."/>
            <person name="Harrison M."/>
        </authorList>
    </citation>
    <scope>NUCLEOTIDE SEQUENCE [LARGE SCALE GENOMIC DNA]</scope>
    <source>
        <strain evidence="1 2">IT104</strain>
    </source>
</reference>
<proteinExistence type="predicted"/>
<dbReference type="EMBL" id="PQFF01000134">
    <property type="protein sequence ID" value="RHZ79601.1"/>
    <property type="molecule type" value="Genomic_DNA"/>
</dbReference>
<gene>
    <name evidence="1" type="ORF">Glove_143g36</name>
</gene>
<sequence length="115" mass="13130">MVSEILSNPLKIGTSCKNNKRTNNLARNQIYDKIIEHLSGEDKIKQVQSYSTTTISCLADINIQNIINFIFKKSHNYETNLSCTYKKNLFTDFSFSPKIKCEVSENEINVSPESC</sequence>